<dbReference type="Proteomes" id="UP000265618">
    <property type="component" value="Unassembled WGS sequence"/>
</dbReference>
<accession>A0A391P0P5</accession>
<protein>
    <submittedName>
        <fullName evidence="2">Uncharacterized protein</fullName>
    </submittedName>
</protein>
<reference evidence="2 3" key="1">
    <citation type="journal article" date="2018" name="PLoS ONE">
        <title>The draft genome of Kipferlia bialata reveals reductive genome evolution in fornicate parasites.</title>
        <authorList>
            <person name="Tanifuji G."/>
            <person name="Takabayashi S."/>
            <person name="Kume K."/>
            <person name="Takagi M."/>
            <person name="Nakayama T."/>
            <person name="Kamikawa R."/>
            <person name="Inagaki Y."/>
            <person name="Hashimoto T."/>
        </authorList>
    </citation>
    <scope>NUCLEOTIDE SEQUENCE [LARGE SCALE GENOMIC DNA]</scope>
    <source>
        <strain evidence="2">NY0173</strain>
    </source>
</reference>
<dbReference type="AlphaFoldDB" id="A0A391P0P5"/>
<organism evidence="2 3">
    <name type="scientific">Kipferlia bialata</name>
    <dbReference type="NCBI Taxonomy" id="797122"/>
    <lineage>
        <taxon>Eukaryota</taxon>
        <taxon>Metamonada</taxon>
        <taxon>Carpediemonas-like organisms</taxon>
        <taxon>Kipferlia</taxon>
    </lineage>
</organism>
<proteinExistence type="predicted"/>
<sequence>SVSVPPPAPAGGSARIKDLCEEDKAKFSSLVREVLDLKRQTVELSERCALLEREKETWIVERERYERERERERDQGASEQASVLAEITSLRYVYFVDS</sequence>
<name>A0A391P0P5_9EUKA</name>
<feature type="non-terminal residue" evidence="2">
    <location>
        <position position="1"/>
    </location>
</feature>
<gene>
    <name evidence="2" type="ORF">KIPB_017232</name>
</gene>
<feature type="coiled-coil region" evidence="1">
    <location>
        <begin position="34"/>
        <end position="75"/>
    </location>
</feature>
<keyword evidence="1" id="KW-0175">Coiled coil</keyword>
<evidence type="ECO:0000313" key="2">
    <source>
        <dbReference type="EMBL" id="GCA65486.1"/>
    </source>
</evidence>
<dbReference type="EMBL" id="BDIP01011313">
    <property type="protein sequence ID" value="GCA65486.1"/>
    <property type="molecule type" value="Genomic_DNA"/>
</dbReference>
<evidence type="ECO:0000313" key="3">
    <source>
        <dbReference type="Proteomes" id="UP000265618"/>
    </source>
</evidence>
<evidence type="ECO:0000256" key="1">
    <source>
        <dbReference type="SAM" id="Coils"/>
    </source>
</evidence>
<keyword evidence="3" id="KW-1185">Reference proteome</keyword>
<comment type="caution">
    <text evidence="2">The sequence shown here is derived from an EMBL/GenBank/DDBJ whole genome shotgun (WGS) entry which is preliminary data.</text>
</comment>